<dbReference type="EMBL" id="JANEYG010000382">
    <property type="protein sequence ID" value="KAJ8909958.1"/>
    <property type="molecule type" value="Genomic_DNA"/>
</dbReference>
<dbReference type="EMBL" id="JANEYG010000382">
    <property type="protein sequence ID" value="KAJ8909959.1"/>
    <property type="molecule type" value="Genomic_DNA"/>
</dbReference>
<comment type="caution">
    <text evidence="7">The sequence shown here is derived from an EMBL/GenBank/DDBJ whole genome shotgun (WGS) entry which is preliminary data.</text>
</comment>
<proteinExistence type="predicted"/>
<sequence>MGAAKLLLPDHVAEQLRCDLCHGYLSVAPITALEDKISCGRCNPGWPRNTAYEKLAQFAIFPCTYCEASLAWGEVQSHEERCRSKVVLCPSSYERRFALSRMPAAALGEYHKECQWRALSCPFDYCDSKYQIWEVTAHFEKFHRGYIFPNNLVSARKILKEEKVWNFNSDNQVCLLLFKQMPFLLFVHSDCNYDETTGDILSYDYHFGVFSFCKRQNDLKYSASITLTSDTDNSHFTMKNQEVKPFNEKLHLINFIRIGLVKQTSFNFLTTRFKSLKRSDNLVLTYTVKLQDTFDTPIVKYPREQLLKVSKLVKNFECPICKDYMCAPVFNCELGHSVCKTCKSKMTTCPFCKAFIGNSRNFVLEDILETLQVACQNEDKGCEFTGSVQDVRFHELMCVFSGQV</sequence>
<evidence type="ECO:0000313" key="8">
    <source>
        <dbReference type="Proteomes" id="UP001159042"/>
    </source>
</evidence>
<dbReference type="Proteomes" id="UP001159042">
    <property type="component" value="Unassembled WGS sequence"/>
</dbReference>
<accession>A0AAV8V719</accession>
<protein>
    <recommendedName>
        <fullName evidence="5">RING-type domain-containing protein</fullName>
    </recommendedName>
</protein>
<dbReference type="AlphaFoldDB" id="A0AAV8V719"/>
<gene>
    <name evidence="6" type="ORF">NQ315_014909</name>
    <name evidence="7" type="ORF">NQ315_014910</name>
</gene>
<evidence type="ECO:0000313" key="6">
    <source>
        <dbReference type="EMBL" id="KAJ8909958.1"/>
    </source>
</evidence>
<keyword evidence="2 4" id="KW-0863">Zinc-finger</keyword>
<dbReference type="InterPro" id="IPR004162">
    <property type="entry name" value="SINA-like_animal"/>
</dbReference>
<evidence type="ECO:0000256" key="3">
    <source>
        <dbReference type="ARBA" id="ARBA00022833"/>
    </source>
</evidence>
<keyword evidence="8" id="KW-1185">Reference proteome</keyword>
<dbReference type="GO" id="GO:0031624">
    <property type="term" value="F:ubiquitin conjugating enzyme binding"/>
    <property type="evidence" value="ECO:0007669"/>
    <property type="project" value="TreeGrafter"/>
</dbReference>
<dbReference type="InterPro" id="IPR049548">
    <property type="entry name" value="Sina-like_RING"/>
</dbReference>
<dbReference type="PANTHER" id="PTHR45877:SF2">
    <property type="entry name" value="E3 UBIQUITIN-PROTEIN LIGASE SINA-RELATED"/>
    <property type="match status" value="1"/>
</dbReference>
<dbReference type="SUPFAM" id="SSF57850">
    <property type="entry name" value="RING/U-box"/>
    <property type="match status" value="1"/>
</dbReference>
<dbReference type="PROSITE" id="PS50089">
    <property type="entry name" value="ZF_RING_2"/>
    <property type="match status" value="1"/>
</dbReference>
<feature type="domain" description="RING-type" evidence="5">
    <location>
        <begin position="318"/>
        <end position="353"/>
    </location>
</feature>
<dbReference type="Gene3D" id="3.30.40.10">
    <property type="entry name" value="Zinc/RING finger domain, C3HC4 (zinc finger)"/>
    <property type="match status" value="2"/>
</dbReference>
<dbReference type="GO" id="GO:0005737">
    <property type="term" value="C:cytoplasm"/>
    <property type="evidence" value="ECO:0007669"/>
    <property type="project" value="TreeGrafter"/>
</dbReference>
<dbReference type="InterPro" id="IPR001841">
    <property type="entry name" value="Znf_RING"/>
</dbReference>
<dbReference type="Pfam" id="PF21362">
    <property type="entry name" value="Sina_RING"/>
    <property type="match status" value="1"/>
</dbReference>
<dbReference type="GO" id="GO:0061630">
    <property type="term" value="F:ubiquitin protein ligase activity"/>
    <property type="evidence" value="ECO:0007669"/>
    <property type="project" value="TreeGrafter"/>
</dbReference>
<evidence type="ECO:0000256" key="2">
    <source>
        <dbReference type="ARBA" id="ARBA00022771"/>
    </source>
</evidence>
<evidence type="ECO:0000256" key="4">
    <source>
        <dbReference type="PROSITE-ProRule" id="PRU00175"/>
    </source>
</evidence>
<dbReference type="GO" id="GO:0008270">
    <property type="term" value="F:zinc ion binding"/>
    <property type="evidence" value="ECO:0007669"/>
    <property type="project" value="UniProtKB-KW"/>
</dbReference>
<dbReference type="PANTHER" id="PTHR45877">
    <property type="entry name" value="E3 UBIQUITIN-PROTEIN LIGASE SIAH2"/>
    <property type="match status" value="1"/>
</dbReference>
<keyword evidence="1" id="KW-0479">Metal-binding</keyword>
<dbReference type="InterPro" id="IPR013083">
    <property type="entry name" value="Znf_RING/FYVE/PHD"/>
</dbReference>
<name>A0AAV8V719_9CUCU</name>
<dbReference type="GO" id="GO:0043161">
    <property type="term" value="P:proteasome-mediated ubiquitin-dependent protein catabolic process"/>
    <property type="evidence" value="ECO:0007669"/>
    <property type="project" value="TreeGrafter"/>
</dbReference>
<organism evidence="7 8">
    <name type="scientific">Exocentrus adspersus</name>
    <dbReference type="NCBI Taxonomy" id="1586481"/>
    <lineage>
        <taxon>Eukaryota</taxon>
        <taxon>Metazoa</taxon>
        <taxon>Ecdysozoa</taxon>
        <taxon>Arthropoda</taxon>
        <taxon>Hexapoda</taxon>
        <taxon>Insecta</taxon>
        <taxon>Pterygota</taxon>
        <taxon>Neoptera</taxon>
        <taxon>Endopterygota</taxon>
        <taxon>Coleoptera</taxon>
        <taxon>Polyphaga</taxon>
        <taxon>Cucujiformia</taxon>
        <taxon>Chrysomeloidea</taxon>
        <taxon>Cerambycidae</taxon>
        <taxon>Lamiinae</taxon>
        <taxon>Acanthocinini</taxon>
        <taxon>Exocentrus</taxon>
    </lineage>
</organism>
<reference evidence="7 8" key="1">
    <citation type="journal article" date="2023" name="Insect Mol. Biol.">
        <title>Genome sequencing provides insights into the evolution of gene families encoding plant cell wall-degrading enzymes in longhorned beetles.</title>
        <authorList>
            <person name="Shin N.R."/>
            <person name="Okamura Y."/>
            <person name="Kirsch R."/>
            <person name="Pauchet Y."/>
        </authorList>
    </citation>
    <scope>NUCLEOTIDE SEQUENCE [LARGE SCALE GENOMIC DNA]</scope>
    <source>
        <strain evidence="7">EAD_L_NR</strain>
    </source>
</reference>
<evidence type="ECO:0000259" key="5">
    <source>
        <dbReference type="PROSITE" id="PS50089"/>
    </source>
</evidence>
<evidence type="ECO:0000313" key="7">
    <source>
        <dbReference type="EMBL" id="KAJ8909959.1"/>
    </source>
</evidence>
<evidence type="ECO:0000256" key="1">
    <source>
        <dbReference type="ARBA" id="ARBA00022723"/>
    </source>
</evidence>
<keyword evidence="3" id="KW-0862">Zinc</keyword>